<keyword evidence="8" id="KW-1185">Reference proteome</keyword>
<evidence type="ECO:0000256" key="2">
    <source>
        <dbReference type="ARBA" id="ARBA00007165"/>
    </source>
</evidence>
<evidence type="ECO:0000256" key="6">
    <source>
        <dbReference type="RuleBase" id="RU363076"/>
    </source>
</evidence>
<dbReference type="Pfam" id="PF02104">
    <property type="entry name" value="SURF1"/>
    <property type="match status" value="1"/>
</dbReference>
<keyword evidence="4 6" id="KW-1133">Transmembrane helix</keyword>
<evidence type="ECO:0000256" key="5">
    <source>
        <dbReference type="ARBA" id="ARBA00023136"/>
    </source>
</evidence>
<dbReference type="InterPro" id="IPR002994">
    <property type="entry name" value="Surf1/Shy1"/>
</dbReference>
<sequence>MASPALRRLTGLLRPCSRCMSVRALQNKDKGGFRESGYLLLVLPAAAFGLGCWQVKRRYWKLALISDLEERTLADPVALPDDLDDLKELEYRKVLLRGEFDHSKEIYMVPRSLIEEQPNKGFMSGTMADTGKTGVHVVTPFKLSDRDLTILVNRGWVSRERNDPKKRAEGQPEGVVDLIGVVRMNEKRQQFAPKNLDTKKGQWYHRDIYGMAATLETDPIFVDADRSCTVKGGPIGGQTRVTLRNEHLSYIFTWYTLAALMFYMWYKHYWKPPPASTIATYMNKKR</sequence>
<name>A0A8J1Y2U8_OWEFU</name>
<evidence type="ECO:0000256" key="1">
    <source>
        <dbReference type="ARBA" id="ARBA00004370"/>
    </source>
</evidence>
<evidence type="ECO:0000256" key="3">
    <source>
        <dbReference type="ARBA" id="ARBA00022692"/>
    </source>
</evidence>
<dbReference type="AlphaFoldDB" id="A0A8J1Y2U8"/>
<accession>A0A8J1Y2U8</accession>
<protein>
    <recommendedName>
        <fullName evidence="6">SURF1-like protein</fullName>
    </recommendedName>
</protein>
<dbReference type="GO" id="GO:0033617">
    <property type="term" value="P:mitochondrial respiratory chain complex IV assembly"/>
    <property type="evidence" value="ECO:0007669"/>
    <property type="project" value="TreeGrafter"/>
</dbReference>
<gene>
    <name evidence="7" type="ORF">OFUS_LOCUS11565</name>
</gene>
<comment type="function">
    <text evidence="6">Probably involved in the biogenesis of the COX complex.</text>
</comment>
<comment type="subcellular location">
    <subcellularLocation>
        <location evidence="1">Membrane</location>
    </subcellularLocation>
    <subcellularLocation>
        <location evidence="6">Mitochondrion inner membrane</location>
        <topology evidence="6">Multi-pass membrane protein</topology>
    </subcellularLocation>
</comment>
<dbReference type="CDD" id="cd06662">
    <property type="entry name" value="SURF1"/>
    <property type="match status" value="1"/>
</dbReference>
<keyword evidence="6" id="KW-0999">Mitochondrion inner membrane</keyword>
<reference evidence="7" key="1">
    <citation type="submission" date="2022-03" db="EMBL/GenBank/DDBJ databases">
        <authorList>
            <person name="Martin C."/>
        </authorList>
    </citation>
    <scope>NUCLEOTIDE SEQUENCE</scope>
</reference>
<keyword evidence="6" id="KW-0496">Mitochondrion</keyword>
<organism evidence="7 8">
    <name type="scientific">Owenia fusiformis</name>
    <name type="common">Polychaete worm</name>
    <dbReference type="NCBI Taxonomy" id="6347"/>
    <lineage>
        <taxon>Eukaryota</taxon>
        <taxon>Metazoa</taxon>
        <taxon>Spiralia</taxon>
        <taxon>Lophotrochozoa</taxon>
        <taxon>Annelida</taxon>
        <taxon>Polychaeta</taxon>
        <taxon>Sedentaria</taxon>
        <taxon>Canalipalpata</taxon>
        <taxon>Sabellida</taxon>
        <taxon>Oweniida</taxon>
        <taxon>Oweniidae</taxon>
        <taxon>Owenia</taxon>
    </lineage>
</organism>
<evidence type="ECO:0000313" key="8">
    <source>
        <dbReference type="Proteomes" id="UP000749559"/>
    </source>
</evidence>
<dbReference type="InterPro" id="IPR045214">
    <property type="entry name" value="Surf1/Surf4"/>
</dbReference>
<dbReference type="PANTHER" id="PTHR23427:SF2">
    <property type="entry name" value="SURFEIT LOCUS PROTEIN 1"/>
    <property type="match status" value="1"/>
</dbReference>
<dbReference type="PROSITE" id="PS50895">
    <property type="entry name" value="SURF1"/>
    <property type="match status" value="1"/>
</dbReference>
<dbReference type="OrthoDB" id="10254377at2759"/>
<evidence type="ECO:0000313" key="7">
    <source>
        <dbReference type="EMBL" id="CAH1785520.1"/>
    </source>
</evidence>
<feature type="transmembrane region" description="Helical" evidence="6">
    <location>
        <begin position="37"/>
        <end position="55"/>
    </location>
</feature>
<proteinExistence type="inferred from homology"/>
<dbReference type="GO" id="GO:0005743">
    <property type="term" value="C:mitochondrial inner membrane"/>
    <property type="evidence" value="ECO:0007669"/>
    <property type="project" value="UniProtKB-SubCell"/>
</dbReference>
<feature type="transmembrane region" description="Helical" evidence="6">
    <location>
        <begin position="248"/>
        <end position="266"/>
    </location>
</feature>
<dbReference type="Proteomes" id="UP000749559">
    <property type="component" value="Unassembled WGS sequence"/>
</dbReference>
<evidence type="ECO:0000256" key="4">
    <source>
        <dbReference type="ARBA" id="ARBA00022989"/>
    </source>
</evidence>
<comment type="caution">
    <text evidence="7">The sequence shown here is derived from an EMBL/GenBank/DDBJ whole genome shotgun (WGS) entry which is preliminary data.</text>
</comment>
<comment type="similarity">
    <text evidence="2 6">Belongs to the SURF1 family.</text>
</comment>
<dbReference type="EMBL" id="CAIIXF020000006">
    <property type="protein sequence ID" value="CAH1785520.1"/>
    <property type="molecule type" value="Genomic_DNA"/>
</dbReference>
<keyword evidence="5 6" id="KW-0472">Membrane</keyword>
<dbReference type="PANTHER" id="PTHR23427">
    <property type="entry name" value="SURFEIT LOCUS PROTEIN"/>
    <property type="match status" value="1"/>
</dbReference>
<keyword evidence="3 6" id="KW-0812">Transmembrane</keyword>